<dbReference type="AlphaFoldDB" id="A0A1A9W429"/>
<organism evidence="1 2">
    <name type="scientific">Glossina brevipalpis</name>
    <dbReference type="NCBI Taxonomy" id="37001"/>
    <lineage>
        <taxon>Eukaryota</taxon>
        <taxon>Metazoa</taxon>
        <taxon>Ecdysozoa</taxon>
        <taxon>Arthropoda</taxon>
        <taxon>Hexapoda</taxon>
        <taxon>Insecta</taxon>
        <taxon>Pterygota</taxon>
        <taxon>Neoptera</taxon>
        <taxon>Endopterygota</taxon>
        <taxon>Diptera</taxon>
        <taxon>Brachycera</taxon>
        <taxon>Muscomorpha</taxon>
        <taxon>Hippoboscoidea</taxon>
        <taxon>Glossinidae</taxon>
        <taxon>Glossina</taxon>
    </lineage>
</organism>
<protein>
    <submittedName>
        <fullName evidence="1">Uncharacterized protein</fullName>
    </submittedName>
</protein>
<reference evidence="2" key="1">
    <citation type="submission" date="2014-03" db="EMBL/GenBank/DDBJ databases">
        <authorList>
            <person name="Aksoy S."/>
            <person name="Warren W."/>
            <person name="Wilson R.K."/>
        </authorList>
    </citation>
    <scope>NUCLEOTIDE SEQUENCE [LARGE SCALE GENOMIC DNA]</scope>
    <source>
        <strain evidence="2">IAEA</strain>
    </source>
</reference>
<dbReference type="EnsemblMetazoa" id="GBRI005602-RA">
    <property type="protein sequence ID" value="GBRI005602-PA"/>
    <property type="gene ID" value="GBRI005602"/>
</dbReference>
<sequence length="71" mass="8089">MAINVASLPRRVAVVLYKLWKFDERAFWEETLTFVVSLDYVVDKTRELTNNQQAGSLVKVNSTNVILLGAF</sequence>
<accession>A0A1A9W429</accession>
<proteinExistence type="predicted"/>
<reference evidence="1" key="2">
    <citation type="submission" date="2020-05" db="UniProtKB">
        <authorList>
            <consortium name="EnsemblMetazoa"/>
        </authorList>
    </citation>
    <scope>IDENTIFICATION</scope>
    <source>
        <strain evidence="1">IAEA</strain>
    </source>
</reference>
<dbReference type="Proteomes" id="UP000091820">
    <property type="component" value="Unassembled WGS sequence"/>
</dbReference>
<dbReference type="VEuPathDB" id="VectorBase:GBRI005602"/>
<evidence type="ECO:0000313" key="2">
    <source>
        <dbReference type="Proteomes" id="UP000091820"/>
    </source>
</evidence>
<keyword evidence="2" id="KW-1185">Reference proteome</keyword>
<evidence type="ECO:0000313" key="1">
    <source>
        <dbReference type="EnsemblMetazoa" id="GBRI005602-PA"/>
    </source>
</evidence>
<name>A0A1A9W429_9MUSC</name>